<dbReference type="OrthoDB" id="2608786at2759"/>
<proteinExistence type="predicted"/>
<sequence>MTLANLLRFRADNAGKRLDDTDMALGCMRVIFKKYDWTHLPRGHHLHGNPKTPVEVATGQRVTIQLD</sequence>
<dbReference type="EMBL" id="LVVM01005551">
    <property type="protein sequence ID" value="OJA10250.1"/>
    <property type="molecule type" value="Genomic_DNA"/>
</dbReference>
<gene>
    <name evidence="1" type="ORF">AZE42_07835</name>
</gene>
<name>A0A1J8QLF0_9AGAM</name>
<accession>A0A1J8QLF0</accession>
<evidence type="ECO:0000313" key="2">
    <source>
        <dbReference type="Proteomes" id="UP000183567"/>
    </source>
</evidence>
<evidence type="ECO:0000313" key="1">
    <source>
        <dbReference type="EMBL" id="OJA10250.1"/>
    </source>
</evidence>
<dbReference type="AlphaFoldDB" id="A0A1J8QLF0"/>
<keyword evidence="2" id="KW-1185">Reference proteome</keyword>
<dbReference type="Proteomes" id="UP000183567">
    <property type="component" value="Unassembled WGS sequence"/>
</dbReference>
<protein>
    <submittedName>
        <fullName evidence="1">Uncharacterized protein</fullName>
    </submittedName>
</protein>
<reference evidence="1 2" key="1">
    <citation type="submission" date="2016-03" db="EMBL/GenBank/DDBJ databases">
        <title>Comparative genomics of the ectomycorrhizal sister species Rhizopogon vinicolor and Rhizopogon vesiculosus (Basidiomycota: Boletales) reveals a divergence of the mating type B locus.</title>
        <authorList>
            <person name="Mujic A.B."/>
            <person name="Kuo A."/>
            <person name="Tritt A."/>
            <person name="Lipzen A."/>
            <person name="Chen C."/>
            <person name="Johnson J."/>
            <person name="Sharma A."/>
            <person name="Barry K."/>
            <person name="Grigoriev I.V."/>
            <person name="Spatafora J.W."/>
        </authorList>
    </citation>
    <scope>NUCLEOTIDE SEQUENCE [LARGE SCALE GENOMIC DNA]</scope>
    <source>
        <strain evidence="1 2">AM-OR11-056</strain>
    </source>
</reference>
<comment type="caution">
    <text evidence="1">The sequence shown here is derived from an EMBL/GenBank/DDBJ whole genome shotgun (WGS) entry which is preliminary data.</text>
</comment>
<organism evidence="1 2">
    <name type="scientific">Rhizopogon vesiculosus</name>
    <dbReference type="NCBI Taxonomy" id="180088"/>
    <lineage>
        <taxon>Eukaryota</taxon>
        <taxon>Fungi</taxon>
        <taxon>Dikarya</taxon>
        <taxon>Basidiomycota</taxon>
        <taxon>Agaricomycotina</taxon>
        <taxon>Agaricomycetes</taxon>
        <taxon>Agaricomycetidae</taxon>
        <taxon>Boletales</taxon>
        <taxon>Suillineae</taxon>
        <taxon>Rhizopogonaceae</taxon>
        <taxon>Rhizopogon</taxon>
    </lineage>
</organism>